<reference evidence="1 2" key="1">
    <citation type="submission" date="2018-06" db="EMBL/GenBank/DDBJ databases">
        <title>ACT-28, a chromosomally-encoded AmpC with carbapenemase activity from Enterobacter kobei.</title>
        <authorList>
            <person name="Jousset A.B."/>
            <person name="Oueslati S."/>
            <person name="Bernabeu S."/>
            <person name="Takissian J."/>
            <person name="Creton E."/>
            <person name="Vogel A."/>
            <person name="Cotellon G."/>
            <person name="Bonnin R.A."/>
            <person name="Dortet L."/>
            <person name="Naas T."/>
        </authorList>
    </citation>
    <scope>NUCLEOTIDE SEQUENCE [LARGE SCALE GENOMIC DNA]</scope>
    <source>
        <strain evidence="1 2">99B3</strain>
    </source>
</reference>
<feature type="non-terminal residue" evidence="1">
    <location>
        <position position="160"/>
    </location>
</feature>
<protein>
    <submittedName>
        <fullName evidence="1">Type VI secretion system tube protein Hcp</fullName>
    </submittedName>
</protein>
<accession>A0A330GB31</accession>
<sequence>MNPHSASTGGVNITLPPGIAEKVFHITAGNECRFNFALNSVRPVWPELALPGAHSDIGGGYLPRVRENLFLTRPATETVLLSQPGSQTRSYKRLLQQLPQLETFPCLAPVLRTSRIMAETWYDDRLPPDRYGQFQKRSFSALTLRNRLIRNDWAKVVLRV</sequence>
<dbReference type="AlphaFoldDB" id="A0A330GB31"/>
<dbReference type="EMBL" id="QMDH01000027">
    <property type="protein sequence ID" value="RAZ65858.1"/>
    <property type="molecule type" value="Genomic_DNA"/>
</dbReference>
<feature type="non-terminal residue" evidence="1">
    <location>
        <position position="1"/>
    </location>
</feature>
<name>A0A330GB31_ENTCL</name>
<dbReference type="Proteomes" id="UP000251576">
    <property type="component" value="Unassembled WGS sequence"/>
</dbReference>
<comment type="caution">
    <text evidence="1">The sequence shown here is derived from an EMBL/GenBank/DDBJ whole genome shotgun (WGS) entry which is preliminary data.</text>
</comment>
<proteinExistence type="predicted"/>
<gene>
    <name evidence="1" type="ORF">DP202_15155</name>
</gene>
<evidence type="ECO:0000313" key="1">
    <source>
        <dbReference type="EMBL" id="RAZ65858.1"/>
    </source>
</evidence>
<evidence type="ECO:0000313" key="2">
    <source>
        <dbReference type="Proteomes" id="UP000251576"/>
    </source>
</evidence>
<organism evidence="1 2">
    <name type="scientific">Enterobacter cloacae</name>
    <dbReference type="NCBI Taxonomy" id="550"/>
    <lineage>
        <taxon>Bacteria</taxon>
        <taxon>Pseudomonadati</taxon>
        <taxon>Pseudomonadota</taxon>
        <taxon>Gammaproteobacteria</taxon>
        <taxon>Enterobacterales</taxon>
        <taxon>Enterobacteriaceae</taxon>
        <taxon>Enterobacter</taxon>
        <taxon>Enterobacter cloacae complex</taxon>
    </lineage>
</organism>